<dbReference type="Proteomes" id="UP000000639">
    <property type="component" value="Chromosome"/>
</dbReference>
<evidence type="ECO:0000313" key="1">
    <source>
        <dbReference type="EMBL" id="ABM03590.1"/>
    </source>
</evidence>
<proteinExistence type="predicted"/>
<dbReference type="Pfam" id="PF11140">
    <property type="entry name" value="DUF2913"/>
    <property type="match status" value="1"/>
</dbReference>
<dbReference type="OrthoDB" id="5814407at2"/>
<sequence>MIQFSTEIYKLITTALTELSDSHDSGRTPHNPLSEAHYLGAWITTAMKKKRFDAIVAPTLQVWQRQARSLGKNAGLKRQFTYLEKCYSEVMDEQKEVRPVNKSQLEKLFAGLEEDQWLVTTDLPVGERLNRHSGGKESLIVCAQQLLDCFDEQGTLIKPISLYIRGTLPKIIDLAFAQDLLLHKITDYKSKVKYHGEFIVYPNNDGRSLPEFPENNSEKS</sequence>
<dbReference type="RefSeq" id="WP_011770150.1">
    <property type="nucleotide sequence ID" value="NC_008709.1"/>
</dbReference>
<keyword evidence="2" id="KW-1185">Reference proteome</keyword>
<dbReference type="KEGG" id="pin:Ping_1813"/>
<accession>A1SVS5</accession>
<protein>
    <recommendedName>
        <fullName evidence="3">DUF2913 family protein</fullName>
    </recommendedName>
</protein>
<name>A1SVS5_PSYIN</name>
<dbReference type="InterPro" id="IPR021316">
    <property type="entry name" value="DUF2913"/>
</dbReference>
<organism evidence="1 2">
    <name type="scientific">Psychromonas ingrahamii (strain DSM 17664 / CCUG 51855 / 37)</name>
    <dbReference type="NCBI Taxonomy" id="357804"/>
    <lineage>
        <taxon>Bacteria</taxon>
        <taxon>Pseudomonadati</taxon>
        <taxon>Pseudomonadota</taxon>
        <taxon>Gammaproteobacteria</taxon>
        <taxon>Alteromonadales</taxon>
        <taxon>Psychromonadaceae</taxon>
        <taxon>Psychromonas</taxon>
    </lineage>
</organism>
<gene>
    <name evidence="1" type="ordered locus">Ping_1813</name>
</gene>
<dbReference type="AlphaFoldDB" id="A1SVS5"/>
<dbReference type="EMBL" id="CP000510">
    <property type="protein sequence ID" value="ABM03590.1"/>
    <property type="molecule type" value="Genomic_DNA"/>
</dbReference>
<evidence type="ECO:0000313" key="2">
    <source>
        <dbReference type="Proteomes" id="UP000000639"/>
    </source>
</evidence>
<dbReference type="HOGENOM" id="CLU_1261029_0_0_6"/>
<evidence type="ECO:0008006" key="3">
    <source>
        <dbReference type="Google" id="ProtNLM"/>
    </source>
</evidence>
<reference evidence="1 2" key="1">
    <citation type="submission" date="2007-01" db="EMBL/GenBank/DDBJ databases">
        <title>Complete sequence of Psychromonas ingrahamii 37.</title>
        <authorList>
            <consortium name="US DOE Joint Genome Institute"/>
            <person name="Copeland A."/>
            <person name="Lucas S."/>
            <person name="Lapidus A."/>
            <person name="Barry K."/>
            <person name="Detter J.C."/>
            <person name="Glavina del Rio T."/>
            <person name="Hammon N."/>
            <person name="Israni S."/>
            <person name="Dalin E."/>
            <person name="Tice H."/>
            <person name="Pitluck S."/>
            <person name="Thompson L.S."/>
            <person name="Brettin T."/>
            <person name="Bruce D."/>
            <person name="Han C."/>
            <person name="Tapia R."/>
            <person name="Schmutz J."/>
            <person name="Larimer F."/>
            <person name="Land M."/>
            <person name="Hauser L."/>
            <person name="Kyrpides N."/>
            <person name="Ivanova N."/>
            <person name="Staley J."/>
            <person name="Richardson P."/>
        </authorList>
    </citation>
    <scope>NUCLEOTIDE SEQUENCE [LARGE SCALE GENOMIC DNA]</scope>
    <source>
        <strain evidence="1 2">37</strain>
    </source>
</reference>
<dbReference type="eggNOG" id="ENOG50334IN">
    <property type="taxonomic scope" value="Bacteria"/>
</dbReference>